<accession>A0ABS4ZDI2</accession>
<sequence length="144" mass="15571">MSDERGADGLSARERAAVRERAAELRAQAGGSDGEQDVLAAVDRLPEEERGVALAFHALVRDAAPELVPRTWYGFPAYARPGRRGGVVCFFTSASKGGTRYHVVGFGDAARLDDGTLWPTSYALLRWGPENEERLRTLVARAAG</sequence>
<dbReference type="Proteomes" id="UP000758168">
    <property type="component" value="Unassembled WGS sequence"/>
</dbReference>
<comment type="caution">
    <text evidence="1">The sequence shown here is derived from an EMBL/GenBank/DDBJ whole genome shotgun (WGS) entry which is preliminary data.</text>
</comment>
<name>A0ABS4ZDI2_9ACTN</name>
<gene>
    <name evidence="1" type="ORF">JOF54_003961</name>
</gene>
<dbReference type="SUPFAM" id="SSF159888">
    <property type="entry name" value="YdhG-like"/>
    <property type="match status" value="1"/>
</dbReference>
<dbReference type="EMBL" id="JAGIOB010000001">
    <property type="protein sequence ID" value="MBP2419039.1"/>
    <property type="molecule type" value="Genomic_DNA"/>
</dbReference>
<organism evidence="1 2">
    <name type="scientific">Microlunatus capsulatus</name>
    <dbReference type="NCBI Taxonomy" id="99117"/>
    <lineage>
        <taxon>Bacteria</taxon>
        <taxon>Bacillati</taxon>
        <taxon>Actinomycetota</taxon>
        <taxon>Actinomycetes</taxon>
        <taxon>Propionibacteriales</taxon>
        <taxon>Propionibacteriaceae</taxon>
        <taxon>Microlunatus</taxon>
    </lineage>
</organism>
<evidence type="ECO:0000313" key="1">
    <source>
        <dbReference type="EMBL" id="MBP2419039.1"/>
    </source>
</evidence>
<reference evidence="1 2" key="1">
    <citation type="submission" date="2021-03" db="EMBL/GenBank/DDBJ databases">
        <title>Sequencing the genomes of 1000 actinobacteria strains.</title>
        <authorList>
            <person name="Klenk H.-P."/>
        </authorList>
    </citation>
    <scope>NUCLEOTIDE SEQUENCE [LARGE SCALE GENOMIC DNA]</scope>
    <source>
        <strain evidence="1 2">DSM 12936</strain>
    </source>
</reference>
<protein>
    <submittedName>
        <fullName evidence="1">Uncharacterized protein YdhG (YjbR/CyaY superfamily)</fullName>
    </submittedName>
</protein>
<keyword evidence="2" id="KW-1185">Reference proteome</keyword>
<dbReference type="RefSeq" id="WP_307804423.1">
    <property type="nucleotide sequence ID" value="NZ_BAAAMH010000011.1"/>
</dbReference>
<proteinExistence type="predicted"/>
<evidence type="ECO:0000313" key="2">
    <source>
        <dbReference type="Proteomes" id="UP000758168"/>
    </source>
</evidence>